<evidence type="ECO:0000256" key="3">
    <source>
        <dbReference type="ARBA" id="ARBA00022989"/>
    </source>
</evidence>
<keyword evidence="5" id="KW-0813">Transport</keyword>
<feature type="transmembrane region" description="Helical" evidence="5">
    <location>
        <begin position="23"/>
        <end position="47"/>
    </location>
</feature>
<protein>
    <recommendedName>
        <fullName evidence="5">Sec-independent protein translocase protein TatC</fullName>
    </recommendedName>
</protein>
<comment type="subunit">
    <text evidence="5">Forms a complex with TatA.</text>
</comment>
<keyword evidence="5" id="KW-0653">Protein transport</keyword>
<sequence>MTSAELPITGHIDELRRRGIRTLIVLTIITIICLSFGLKSFTVVFSLPRAISLPNFTSDSRSSDSSVALRFYYPYPNPFENIAVQLTLLLKNTLLPPEVKFIQTAPGQAFFAQIHISLLLSIICSIPIIAREVFAFIYPALSTKTTTAIYKITLPILLLFIMGIVFSYLLVIPFTLSFLYKYGESLGAETFVTVSDFMTFVLQFMLGFGLAFQLPVIMYGLSLTGLVDSTFWSKNLRYAIVILAIFGALITPDGSGITMWFVSIPMIVLYLLGIVIIRRAERHRIVVSMR</sequence>
<keyword evidence="5" id="KW-0811">Translocation</keyword>
<reference evidence="6" key="1">
    <citation type="journal article" date="2004" name="Environ. Microbiol.">
        <title>Characterization of Large-Insert DNA Libraries from Soil for Environmental Genomic Studies of Archaea.</title>
        <authorList>
            <person name="Treusch A.H."/>
            <person name="Kletzin A."/>
            <person name="Raddatz G."/>
            <person name="Ochsenreiter T."/>
            <person name="Quaiser A."/>
            <person name="Meurer G."/>
            <person name="Schuster S.C."/>
            <person name="Schleper C."/>
        </authorList>
    </citation>
    <scope>NUCLEOTIDE SEQUENCE</scope>
</reference>
<organism evidence="6">
    <name type="scientific">uncultured crenarchaeote</name>
    <dbReference type="NCBI Taxonomy" id="29281"/>
    <lineage>
        <taxon>Archaea</taxon>
        <taxon>Thermoproteota</taxon>
        <taxon>environmental samples</taxon>
    </lineage>
</organism>
<feature type="transmembrane region" description="Helical" evidence="5">
    <location>
        <begin position="116"/>
        <end position="141"/>
    </location>
</feature>
<dbReference type="GO" id="GO:0033281">
    <property type="term" value="C:TAT protein transport complex"/>
    <property type="evidence" value="ECO:0007669"/>
    <property type="project" value="UniProtKB-UniRule"/>
</dbReference>
<feature type="transmembrane region" description="Helical" evidence="5">
    <location>
        <begin position="200"/>
        <end position="223"/>
    </location>
</feature>
<dbReference type="GO" id="GO:0009977">
    <property type="term" value="F:proton motive force dependent protein transmembrane transporter activity"/>
    <property type="evidence" value="ECO:0007669"/>
    <property type="project" value="TreeGrafter"/>
</dbReference>
<feature type="transmembrane region" description="Helical" evidence="5">
    <location>
        <begin position="153"/>
        <end position="180"/>
    </location>
</feature>
<keyword evidence="4 5" id="KW-0472">Membrane</keyword>
<dbReference type="AlphaFoldDB" id="Q702E5"/>
<dbReference type="HAMAP" id="MF_00902">
    <property type="entry name" value="TatC"/>
    <property type="match status" value="1"/>
</dbReference>
<dbReference type="GO" id="GO:0065002">
    <property type="term" value="P:intracellular protein transmembrane transport"/>
    <property type="evidence" value="ECO:0007669"/>
    <property type="project" value="TreeGrafter"/>
</dbReference>
<dbReference type="PRINTS" id="PR01840">
    <property type="entry name" value="TATCFAMILY"/>
</dbReference>
<keyword evidence="5" id="KW-1003">Cell membrane</keyword>
<dbReference type="PANTHER" id="PTHR30371">
    <property type="entry name" value="SEC-INDEPENDENT PROTEIN TRANSLOCASE PROTEIN TATC"/>
    <property type="match status" value="1"/>
</dbReference>
<keyword evidence="3 5" id="KW-1133">Transmembrane helix</keyword>
<feature type="transmembrane region" description="Helical" evidence="5">
    <location>
        <begin position="257"/>
        <end position="277"/>
    </location>
</feature>
<dbReference type="InterPro" id="IPR002033">
    <property type="entry name" value="TatC"/>
</dbReference>
<comment type="subcellular location">
    <subcellularLocation>
        <location evidence="5">Cell membrane</location>
        <topology evidence="5">Multi-pass membrane protein</topology>
    </subcellularLocation>
    <subcellularLocation>
        <location evidence="1">Membrane</location>
        <topology evidence="1">Multi-pass membrane protein</topology>
    </subcellularLocation>
</comment>
<gene>
    <name evidence="5 6" type="primary">tatC</name>
</gene>
<evidence type="ECO:0000256" key="2">
    <source>
        <dbReference type="ARBA" id="ARBA00022692"/>
    </source>
</evidence>
<evidence type="ECO:0000256" key="4">
    <source>
        <dbReference type="ARBA" id="ARBA00023136"/>
    </source>
</evidence>
<dbReference type="PANTHER" id="PTHR30371:SF0">
    <property type="entry name" value="SEC-INDEPENDENT PROTEIN TRANSLOCASE PROTEIN TATC, CHLOROPLASTIC-RELATED"/>
    <property type="match status" value="1"/>
</dbReference>
<accession>Q702E5</accession>
<evidence type="ECO:0000313" key="6">
    <source>
        <dbReference type="EMBL" id="CAF28679.1"/>
    </source>
</evidence>
<feature type="transmembrane region" description="Helical" evidence="5">
    <location>
        <begin position="235"/>
        <end position="251"/>
    </location>
</feature>
<dbReference type="EMBL" id="AJ627420">
    <property type="protein sequence ID" value="CAF28679.1"/>
    <property type="molecule type" value="Genomic_DNA"/>
</dbReference>
<dbReference type="Pfam" id="PF00902">
    <property type="entry name" value="TatC"/>
    <property type="match status" value="1"/>
</dbReference>
<proteinExistence type="inferred from homology"/>
<dbReference type="GO" id="GO:0043953">
    <property type="term" value="P:protein transport by the Tat complex"/>
    <property type="evidence" value="ECO:0007669"/>
    <property type="project" value="UniProtKB-UniRule"/>
</dbReference>
<evidence type="ECO:0000256" key="1">
    <source>
        <dbReference type="ARBA" id="ARBA00004141"/>
    </source>
</evidence>
<evidence type="ECO:0000256" key="5">
    <source>
        <dbReference type="HAMAP-Rule" id="MF_00902"/>
    </source>
</evidence>
<name>Q702E5_9CREN</name>
<comment type="function">
    <text evidence="5">Part of the twin-arginine translocation (Tat) system that transports large folded proteins containing a characteristic twin-arginine motif in their signal peptide across membranes.</text>
</comment>
<keyword evidence="2 5" id="KW-0812">Transmembrane</keyword>
<comment type="similarity">
    <text evidence="5">Belongs to the TatC family.</text>
</comment>